<reference evidence="1 2" key="1">
    <citation type="submission" date="2023-07" db="EMBL/GenBank/DDBJ databases">
        <title>Genomic Encyclopedia of Type Strains, Phase IV (KMG-IV): sequencing the most valuable type-strain genomes for metagenomic binning, comparative biology and taxonomic classification.</title>
        <authorList>
            <person name="Goeker M."/>
        </authorList>
    </citation>
    <scope>NUCLEOTIDE SEQUENCE [LARGE SCALE GENOMIC DNA]</scope>
    <source>
        <strain evidence="1 2">DSM 23948</strain>
    </source>
</reference>
<evidence type="ECO:0000313" key="1">
    <source>
        <dbReference type="EMBL" id="MDQ0154901.1"/>
    </source>
</evidence>
<dbReference type="Proteomes" id="UP001231362">
    <property type="component" value="Unassembled WGS sequence"/>
</dbReference>
<keyword evidence="2" id="KW-1185">Reference proteome</keyword>
<name>A0ABT9V1S8_9BACL</name>
<evidence type="ECO:0000313" key="2">
    <source>
        <dbReference type="Proteomes" id="UP001231362"/>
    </source>
</evidence>
<dbReference type="SUPFAM" id="SSF75005">
    <property type="entry name" value="Arabinanase/levansucrase/invertase"/>
    <property type="match status" value="1"/>
</dbReference>
<organism evidence="1 2">
    <name type="scientific">Anoxybacillus andreesenii</name>
    <dbReference type="NCBI Taxonomy" id="1325932"/>
    <lineage>
        <taxon>Bacteria</taxon>
        <taxon>Bacillati</taxon>
        <taxon>Bacillota</taxon>
        <taxon>Bacilli</taxon>
        <taxon>Bacillales</taxon>
        <taxon>Anoxybacillaceae</taxon>
        <taxon>Anoxybacillus</taxon>
    </lineage>
</organism>
<accession>A0ABT9V1S8</accession>
<dbReference type="RefSeq" id="WP_307149483.1">
    <property type="nucleotide sequence ID" value="NZ_JAUSTU010000004.1"/>
</dbReference>
<gene>
    <name evidence="1" type="ORF">J2S07_001205</name>
</gene>
<dbReference type="InterPro" id="IPR023296">
    <property type="entry name" value="Glyco_hydro_beta-prop_sf"/>
</dbReference>
<dbReference type="Gene3D" id="2.115.10.20">
    <property type="entry name" value="Glycosyl hydrolase domain, family 43"/>
    <property type="match status" value="2"/>
</dbReference>
<comment type="caution">
    <text evidence="1">The sequence shown here is derived from an EMBL/GenBank/DDBJ whole genome shotgun (WGS) entry which is preliminary data.</text>
</comment>
<sequence>MPNQTTNYGFKKPLENEYYDITIQNENADKIDSAIKARKDEIDAHKVSTSAHAAQHITYNGNASNNTNSSVKKALDDIDDRIDNLVATVGDSNTEIVDARDNLQGQTYPTLKDRLDTEYNRLNEQLAETVQLQKFQRNAERSLVIPTYDGSGQTVHPSVKYFDSLATAPSGYKYWMAHTPYPNSDDDYENPCIAVSNDGIQWSVPNGLTNPIDQPTAQEISDGYHMSDTHLVVVNGVLECWYRFNKNGVVDKIFRKTSIDGISWSAREVVLDATDKVFLSPAILFENGKYRLWYMNGYNIYYIESQTGQLGTWTNPVLVPISYRTGEPSVRPWHLDVFKDTDGKYYLILNAITNFGLPNRTQVLMFGKSNDGMSFNDTYTFLYPTPKDSVTNWDNNELYRASMVRVGSMYRLYYSAISSRNTWGIGLLEGDSVENVNRVDITKNSNGDTINLKNLILKQGQQLNLDEGLRSYLKNDRLKLVKPGVAGAGLLVLDNNTLKVISDSGDLPAILEIKGLSFQEGIVLSNKEGYFYYNRTKKRYEYYNGSAWKSLQMIEKDITNNRPTTGTETGQMFFDATLNKPIWRNKTNDGWVDATGATV</sequence>
<proteinExistence type="predicted"/>
<protein>
    <submittedName>
        <fullName evidence="1">Uncharacterized protein</fullName>
    </submittedName>
</protein>
<dbReference type="EMBL" id="JAUSTU010000004">
    <property type="protein sequence ID" value="MDQ0154901.1"/>
    <property type="molecule type" value="Genomic_DNA"/>
</dbReference>